<sequence>MAEFRGQPLYNCRNCRNPIALRDDLISKKFKGKSGPAYLFSHAMNITVGPKRDKQLITGVFTIADIYCRGCGEELGWKYITAHDATQRYKEGKFIIEISKIAKLY</sequence>
<evidence type="ECO:0000256" key="1">
    <source>
        <dbReference type="ARBA" id="ARBA00005613"/>
    </source>
</evidence>
<dbReference type="EMBL" id="JXTC01000221">
    <property type="protein sequence ID" value="PON81225.1"/>
    <property type="molecule type" value="Genomic_DNA"/>
</dbReference>
<dbReference type="OrthoDB" id="6407410at2759"/>
<gene>
    <name evidence="6" type="ORF">TorRG33x02_229650</name>
</gene>
<evidence type="ECO:0000313" key="7">
    <source>
        <dbReference type="Proteomes" id="UP000237000"/>
    </source>
</evidence>
<evidence type="ECO:0000256" key="3">
    <source>
        <dbReference type="ARBA" id="ARBA00022833"/>
    </source>
</evidence>
<evidence type="ECO:0000313" key="6">
    <source>
        <dbReference type="EMBL" id="PON81225.1"/>
    </source>
</evidence>
<accession>A0A2P5E6S5</accession>
<dbReference type="PANTHER" id="PTHR13848">
    <property type="entry name" value="PROTEIN YIPPEE-LIKE CG15309-RELATED"/>
    <property type="match status" value="1"/>
</dbReference>
<protein>
    <recommendedName>
        <fullName evidence="4">Protein yippee-like</fullName>
    </recommendedName>
</protein>
<dbReference type="Proteomes" id="UP000237000">
    <property type="component" value="Unassembled WGS sequence"/>
</dbReference>
<reference evidence="7" key="1">
    <citation type="submission" date="2016-06" db="EMBL/GenBank/DDBJ databases">
        <title>Parallel loss of symbiosis genes in relatives of nitrogen-fixing non-legume Parasponia.</title>
        <authorList>
            <person name="Van Velzen R."/>
            <person name="Holmer R."/>
            <person name="Bu F."/>
            <person name="Rutten L."/>
            <person name="Van Zeijl A."/>
            <person name="Liu W."/>
            <person name="Santuari L."/>
            <person name="Cao Q."/>
            <person name="Sharma T."/>
            <person name="Shen D."/>
            <person name="Roswanjaya Y."/>
            <person name="Wardhani T."/>
            <person name="Kalhor M.S."/>
            <person name="Jansen J."/>
            <person name="Van den Hoogen J."/>
            <person name="Gungor B."/>
            <person name="Hartog M."/>
            <person name="Hontelez J."/>
            <person name="Verver J."/>
            <person name="Yang W.-C."/>
            <person name="Schijlen E."/>
            <person name="Repin R."/>
            <person name="Schilthuizen M."/>
            <person name="Schranz E."/>
            <person name="Heidstra R."/>
            <person name="Miyata K."/>
            <person name="Fedorova E."/>
            <person name="Kohlen W."/>
            <person name="Bisseling T."/>
            <person name="Smit S."/>
            <person name="Geurts R."/>
        </authorList>
    </citation>
    <scope>NUCLEOTIDE SEQUENCE [LARGE SCALE GENOMIC DNA]</scope>
    <source>
        <strain evidence="7">cv. RG33-2</strain>
    </source>
</reference>
<dbReference type="PROSITE" id="PS51792">
    <property type="entry name" value="YIPPEE"/>
    <property type="match status" value="1"/>
</dbReference>
<keyword evidence="3" id="KW-0862">Zinc</keyword>
<comment type="caution">
    <text evidence="6">The sequence shown here is derived from an EMBL/GenBank/DDBJ whole genome shotgun (WGS) entry which is preliminary data.</text>
</comment>
<name>A0A2P5E6S5_TREOI</name>
<evidence type="ECO:0000256" key="4">
    <source>
        <dbReference type="RuleBase" id="RU110713"/>
    </source>
</evidence>
<comment type="similarity">
    <text evidence="1 4">Belongs to the yippee family.</text>
</comment>
<dbReference type="Pfam" id="PF03226">
    <property type="entry name" value="Yippee-Mis18"/>
    <property type="match status" value="1"/>
</dbReference>
<dbReference type="FunCoup" id="A0A2P5E6S5">
    <property type="interactions" value="66"/>
</dbReference>
<dbReference type="InterPro" id="IPR034751">
    <property type="entry name" value="Yippee"/>
</dbReference>
<dbReference type="AlphaFoldDB" id="A0A2P5E6S5"/>
<dbReference type="GO" id="GO:0046872">
    <property type="term" value="F:metal ion binding"/>
    <property type="evidence" value="ECO:0007669"/>
    <property type="project" value="UniProtKB-KW"/>
</dbReference>
<proteinExistence type="inferred from homology"/>
<dbReference type="InterPro" id="IPR004910">
    <property type="entry name" value="Yippee/Mis18/Cereblon"/>
</dbReference>
<keyword evidence="2" id="KW-0479">Metal-binding</keyword>
<organism evidence="6 7">
    <name type="scientific">Trema orientale</name>
    <name type="common">Charcoal tree</name>
    <name type="synonym">Celtis orientalis</name>
    <dbReference type="NCBI Taxonomy" id="63057"/>
    <lineage>
        <taxon>Eukaryota</taxon>
        <taxon>Viridiplantae</taxon>
        <taxon>Streptophyta</taxon>
        <taxon>Embryophyta</taxon>
        <taxon>Tracheophyta</taxon>
        <taxon>Spermatophyta</taxon>
        <taxon>Magnoliopsida</taxon>
        <taxon>eudicotyledons</taxon>
        <taxon>Gunneridae</taxon>
        <taxon>Pentapetalae</taxon>
        <taxon>rosids</taxon>
        <taxon>fabids</taxon>
        <taxon>Rosales</taxon>
        <taxon>Cannabaceae</taxon>
        <taxon>Trema</taxon>
    </lineage>
</organism>
<dbReference type="InterPro" id="IPR039058">
    <property type="entry name" value="Yippee_fam"/>
</dbReference>
<evidence type="ECO:0000256" key="2">
    <source>
        <dbReference type="ARBA" id="ARBA00022723"/>
    </source>
</evidence>
<feature type="domain" description="Yippee" evidence="5">
    <location>
        <begin position="8"/>
        <end position="105"/>
    </location>
</feature>
<keyword evidence="7" id="KW-1185">Reference proteome</keyword>
<dbReference type="InParanoid" id="A0A2P5E6S5"/>
<evidence type="ECO:0000259" key="5">
    <source>
        <dbReference type="PROSITE" id="PS51792"/>
    </source>
</evidence>